<evidence type="ECO:0000256" key="2">
    <source>
        <dbReference type="ARBA" id="ARBA00022692"/>
    </source>
</evidence>
<reference evidence="7" key="1">
    <citation type="submission" date="2025-08" db="UniProtKB">
        <authorList>
            <consortium name="Ensembl"/>
        </authorList>
    </citation>
    <scope>IDENTIFICATION</scope>
</reference>
<keyword evidence="2 6" id="KW-0812">Transmembrane</keyword>
<comment type="subcellular location">
    <subcellularLocation>
        <location evidence="1">Mitochondrion membrane</location>
        <topology evidence="1">Multi-pass membrane protein</topology>
    </subcellularLocation>
</comment>
<dbReference type="Ensembl" id="ENSSMRT00000014005.1">
    <property type="protein sequence ID" value="ENSSMRP00000012019.1"/>
    <property type="gene ID" value="ENSSMRG00000009417.1"/>
</dbReference>
<dbReference type="GO" id="GO:0031966">
    <property type="term" value="C:mitochondrial membrane"/>
    <property type="evidence" value="ECO:0007669"/>
    <property type="project" value="UniProtKB-SubCell"/>
</dbReference>
<keyword evidence="5 6" id="KW-0472">Membrane</keyword>
<keyword evidence="8" id="KW-1185">Reference proteome</keyword>
<protein>
    <submittedName>
        <fullName evidence="7">Transmembrane protein 126A</fullName>
    </submittedName>
</protein>
<organism evidence="7 8">
    <name type="scientific">Salvator merianae</name>
    <name type="common">Argentine black and white tegu</name>
    <name type="synonym">Tupinambis merianae</name>
    <dbReference type="NCBI Taxonomy" id="96440"/>
    <lineage>
        <taxon>Eukaryota</taxon>
        <taxon>Metazoa</taxon>
        <taxon>Chordata</taxon>
        <taxon>Craniata</taxon>
        <taxon>Vertebrata</taxon>
        <taxon>Euteleostomi</taxon>
        <taxon>Lepidosauria</taxon>
        <taxon>Squamata</taxon>
        <taxon>Bifurcata</taxon>
        <taxon>Unidentata</taxon>
        <taxon>Episquamata</taxon>
        <taxon>Laterata</taxon>
        <taxon>Teiioidea</taxon>
        <taxon>Teiidae</taxon>
        <taxon>Salvator</taxon>
    </lineage>
</organism>
<dbReference type="OMA" id="GDLHCET"/>
<evidence type="ECO:0000256" key="3">
    <source>
        <dbReference type="ARBA" id="ARBA00022989"/>
    </source>
</evidence>
<name>A0A8D0BZF8_SALMN</name>
<evidence type="ECO:0000256" key="4">
    <source>
        <dbReference type="ARBA" id="ARBA00023128"/>
    </source>
</evidence>
<feature type="transmembrane region" description="Helical" evidence="6">
    <location>
        <begin position="110"/>
        <end position="130"/>
    </location>
</feature>
<dbReference type="PANTHER" id="PTHR16296:SF2">
    <property type="entry name" value="TRANSMEMBRANE PROTEIN 126A"/>
    <property type="match status" value="1"/>
</dbReference>
<evidence type="ECO:0000313" key="7">
    <source>
        <dbReference type="Ensembl" id="ENSSMRP00000012019.1"/>
    </source>
</evidence>
<dbReference type="AlphaFoldDB" id="A0A8D0BZF8"/>
<evidence type="ECO:0000256" key="5">
    <source>
        <dbReference type="ARBA" id="ARBA00023136"/>
    </source>
</evidence>
<dbReference type="PANTHER" id="PTHR16296">
    <property type="entry name" value="UNCHARACTERIZED HYPOTHALAMUS PROTEIN HT007"/>
    <property type="match status" value="1"/>
</dbReference>
<evidence type="ECO:0000256" key="1">
    <source>
        <dbReference type="ARBA" id="ARBA00004225"/>
    </source>
</evidence>
<evidence type="ECO:0000256" key="6">
    <source>
        <dbReference type="SAM" id="Phobius"/>
    </source>
</evidence>
<accession>A0A8D0BZF8</accession>
<sequence>MAGEIPRLDQQKQLKIAKSQSEILREQFEKLPEADRSIFQNGSLFLALNASLCSLIANGMLRQVLNITEARIAASLPVVVLPFISTVAVFESYVNLPLMNGELNCATCAWMRGSLIGAVIGCLYPAFLTFPLNGALAARYSTTPLPSKENALRYWVNISKPIFRKMRIPAILQAAFGAYLGSKNHETYIKMLRVSGFGRRSEELSE</sequence>
<dbReference type="InterPro" id="IPR009801">
    <property type="entry name" value="TMEM126"/>
</dbReference>
<dbReference type="Proteomes" id="UP000694421">
    <property type="component" value="Unplaced"/>
</dbReference>
<keyword evidence="4" id="KW-0496">Mitochondrion</keyword>
<reference evidence="7" key="2">
    <citation type="submission" date="2025-09" db="UniProtKB">
        <authorList>
            <consortium name="Ensembl"/>
        </authorList>
    </citation>
    <scope>IDENTIFICATION</scope>
</reference>
<keyword evidence="3 6" id="KW-1133">Transmembrane helix</keyword>
<feature type="transmembrane region" description="Helical" evidence="6">
    <location>
        <begin position="38"/>
        <end position="60"/>
    </location>
</feature>
<dbReference type="GO" id="GO:0032981">
    <property type="term" value="P:mitochondrial respiratory chain complex I assembly"/>
    <property type="evidence" value="ECO:0007669"/>
    <property type="project" value="TreeGrafter"/>
</dbReference>
<proteinExistence type="predicted"/>
<dbReference type="Pfam" id="PF07114">
    <property type="entry name" value="TMEM126"/>
    <property type="match status" value="1"/>
</dbReference>
<dbReference type="GeneTree" id="ENSGT00520000055616"/>
<feature type="transmembrane region" description="Helical" evidence="6">
    <location>
        <begin position="72"/>
        <end position="90"/>
    </location>
</feature>
<evidence type="ECO:0000313" key="8">
    <source>
        <dbReference type="Proteomes" id="UP000694421"/>
    </source>
</evidence>